<keyword evidence="3 7" id="KW-0812">Transmembrane</keyword>
<evidence type="ECO:0000256" key="3">
    <source>
        <dbReference type="ARBA" id="ARBA00022692"/>
    </source>
</evidence>
<name>A0A9P4MIW7_9PEZI</name>
<evidence type="ECO:0000256" key="6">
    <source>
        <dbReference type="SAM" id="MobiDB-lite"/>
    </source>
</evidence>
<evidence type="ECO:0000256" key="4">
    <source>
        <dbReference type="ARBA" id="ARBA00022989"/>
    </source>
</evidence>
<gene>
    <name evidence="8" type="ORF">K461DRAFT_291336</name>
</gene>
<dbReference type="Proteomes" id="UP000799439">
    <property type="component" value="Unassembled WGS sequence"/>
</dbReference>
<evidence type="ECO:0000256" key="2">
    <source>
        <dbReference type="ARBA" id="ARBA00009530"/>
    </source>
</evidence>
<organism evidence="8 9">
    <name type="scientific">Myriangium duriaei CBS 260.36</name>
    <dbReference type="NCBI Taxonomy" id="1168546"/>
    <lineage>
        <taxon>Eukaryota</taxon>
        <taxon>Fungi</taxon>
        <taxon>Dikarya</taxon>
        <taxon>Ascomycota</taxon>
        <taxon>Pezizomycotina</taxon>
        <taxon>Dothideomycetes</taxon>
        <taxon>Dothideomycetidae</taxon>
        <taxon>Myriangiales</taxon>
        <taxon>Myriangiaceae</taxon>
        <taxon>Myriangium</taxon>
    </lineage>
</organism>
<evidence type="ECO:0000256" key="5">
    <source>
        <dbReference type="ARBA" id="ARBA00023136"/>
    </source>
</evidence>
<feature type="region of interest" description="Disordered" evidence="6">
    <location>
        <begin position="74"/>
        <end position="93"/>
    </location>
</feature>
<evidence type="ECO:0000256" key="1">
    <source>
        <dbReference type="ARBA" id="ARBA00004370"/>
    </source>
</evidence>
<comment type="similarity">
    <text evidence="2">Belongs to the UPF0057 (PMP3) family.</text>
</comment>
<dbReference type="AlphaFoldDB" id="A0A9P4MIW7"/>
<dbReference type="Pfam" id="PF01679">
    <property type="entry name" value="Pmp3"/>
    <property type="match status" value="1"/>
</dbReference>
<comment type="subcellular location">
    <subcellularLocation>
        <location evidence="1">Membrane</location>
    </subcellularLocation>
</comment>
<evidence type="ECO:0000256" key="7">
    <source>
        <dbReference type="SAM" id="Phobius"/>
    </source>
</evidence>
<dbReference type="PANTHER" id="PTHR21659">
    <property type="entry name" value="HYDROPHOBIC PROTEIN RCI2 LOW TEMPERATURE AND SALT RESPONSIVE PROTEIN LTI6 -RELATED"/>
    <property type="match status" value="1"/>
</dbReference>
<sequence length="93" mass="10668">MGFCSGLILGIVALFLPPIPVLIRRGCHAEFLISIGLTVLAWIPGVIYAWYIILRFPKKTIDRSAPKQRVVVARSPRTSHSSYDRRLHKRHRY</sequence>
<keyword evidence="9" id="KW-1185">Reference proteome</keyword>
<keyword evidence="5 7" id="KW-0472">Membrane</keyword>
<protein>
    <submittedName>
        <fullName evidence="8">UPF0057-domain-containing protein</fullName>
    </submittedName>
</protein>
<evidence type="ECO:0000313" key="8">
    <source>
        <dbReference type="EMBL" id="KAF2156420.1"/>
    </source>
</evidence>
<accession>A0A9P4MIW7</accession>
<reference evidence="8" key="1">
    <citation type="journal article" date="2020" name="Stud. Mycol.">
        <title>101 Dothideomycetes genomes: a test case for predicting lifestyles and emergence of pathogens.</title>
        <authorList>
            <person name="Haridas S."/>
            <person name="Albert R."/>
            <person name="Binder M."/>
            <person name="Bloem J."/>
            <person name="Labutti K."/>
            <person name="Salamov A."/>
            <person name="Andreopoulos B."/>
            <person name="Baker S."/>
            <person name="Barry K."/>
            <person name="Bills G."/>
            <person name="Bluhm B."/>
            <person name="Cannon C."/>
            <person name="Castanera R."/>
            <person name="Culley D."/>
            <person name="Daum C."/>
            <person name="Ezra D."/>
            <person name="Gonzalez J."/>
            <person name="Henrissat B."/>
            <person name="Kuo A."/>
            <person name="Liang C."/>
            <person name="Lipzen A."/>
            <person name="Lutzoni F."/>
            <person name="Magnuson J."/>
            <person name="Mondo S."/>
            <person name="Nolan M."/>
            <person name="Ohm R."/>
            <person name="Pangilinan J."/>
            <person name="Park H.-J."/>
            <person name="Ramirez L."/>
            <person name="Alfaro M."/>
            <person name="Sun H."/>
            <person name="Tritt A."/>
            <person name="Yoshinaga Y."/>
            <person name="Zwiers L.-H."/>
            <person name="Turgeon B."/>
            <person name="Goodwin S."/>
            <person name="Spatafora J."/>
            <person name="Crous P."/>
            <person name="Grigoriev I."/>
        </authorList>
    </citation>
    <scope>NUCLEOTIDE SEQUENCE</scope>
    <source>
        <strain evidence="8">CBS 260.36</strain>
    </source>
</reference>
<evidence type="ECO:0000313" key="9">
    <source>
        <dbReference type="Proteomes" id="UP000799439"/>
    </source>
</evidence>
<dbReference type="EMBL" id="ML996082">
    <property type="protein sequence ID" value="KAF2156420.1"/>
    <property type="molecule type" value="Genomic_DNA"/>
</dbReference>
<dbReference type="InterPro" id="IPR000612">
    <property type="entry name" value="PMP3"/>
</dbReference>
<dbReference type="PANTHER" id="PTHR21659:SF112">
    <property type="entry name" value="PROTEIN SNA2-RELATED"/>
    <property type="match status" value="1"/>
</dbReference>
<proteinExistence type="inferred from homology"/>
<dbReference type="OrthoDB" id="2802411at2759"/>
<comment type="caution">
    <text evidence="8">The sequence shown here is derived from an EMBL/GenBank/DDBJ whole genome shotgun (WGS) entry which is preliminary data.</text>
</comment>
<dbReference type="GO" id="GO:0016020">
    <property type="term" value="C:membrane"/>
    <property type="evidence" value="ECO:0007669"/>
    <property type="project" value="UniProtKB-SubCell"/>
</dbReference>
<feature type="transmembrane region" description="Helical" evidence="7">
    <location>
        <begin position="33"/>
        <end position="54"/>
    </location>
</feature>
<keyword evidence="4 7" id="KW-1133">Transmembrane helix</keyword>